<evidence type="ECO:0000256" key="12">
    <source>
        <dbReference type="SAM" id="MobiDB-lite"/>
    </source>
</evidence>
<dbReference type="PANTHER" id="PTHR10350:SF6">
    <property type="entry name" value="NUCLEAR PORE COMPLEX PROTEIN NUP155"/>
    <property type="match status" value="1"/>
</dbReference>
<keyword evidence="9" id="KW-0906">Nuclear pore complex</keyword>
<evidence type="ECO:0000256" key="2">
    <source>
        <dbReference type="ARBA" id="ARBA00004567"/>
    </source>
</evidence>
<comment type="caution">
    <text evidence="15">The sequence shown here is derived from an EMBL/GenBank/DDBJ whole genome shotgun (WGS) entry which is preliminary data.</text>
</comment>
<feature type="compositionally biased region" description="Polar residues" evidence="12">
    <location>
        <begin position="40"/>
        <end position="49"/>
    </location>
</feature>
<dbReference type="GO" id="GO:0031965">
    <property type="term" value="C:nuclear membrane"/>
    <property type="evidence" value="ECO:0007669"/>
    <property type="project" value="UniProtKB-SubCell"/>
</dbReference>
<dbReference type="InterPro" id="IPR042538">
    <property type="entry name" value="Nucleoporin_Nup155_C_3"/>
</dbReference>
<evidence type="ECO:0000256" key="8">
    <source>
        <dbReference type="ARBA" id="ARBA00023010"/>
    </source>
</evidence>
<evidence type="ECO:0000256" key="4">
    <source>
        <dbReference type="ARBA" id="ARBA00007373"/>
    </source>
</evidence>
<dbReference type="Pfam" id="PF08801">
    <property type="entry name" value="Nucleoporin_N"/>
    <property type="match status" value="1"/>
</dbReference>
<dbReference type="GO" id="GO:0000972">
    <property type="term" value="P:transcription-dependent tethering of RNA polymerase II gene DNA at nuclear periphery"/>
    <property type="evidence" value="ECO:0007669"/>
    <property type="project" value="TreeGrafter"/>
</dbReference>
<dbReference type="GO" id="GO:0006606">
    <property type="term" value="P:protein import into nucleus"/>
    <property type="evidence" value="ECO:0007669"/>
    <property type="project" value="TreeGrafter"/>
</dbReference>
<reference evidence="15" key="1">
    <citation type="journal article" date="2020" name="Stud. Mycol.">
        <title>101 Dothideomycetes genomes: a test case for predicting lifestyles and emergence of pathogens.</title>
        <authorList>
            <person name="Haridas S."/>
            <person name="Albert R."/>
            <person name="Binder M."/>
            <person name="Bloem J."/>
            <person name="Labutti K."/>
            <person name="Salamov A."/>
            <person name="Andreopoulos B."/>
            <person name="Baker S."/>
            <person name="Barry K."/>
            <person name="Bills G."/>
            <person name="Bluhm B."/>
            <person name="Cannon C."/>
            <person name="Castanera R."/>
            <person name="Culley D."/>
            <person name="Daum C."/>
            <person name="Ezra D."/>
            <person name="Gonzalez J."/>
            <person name="Henrissat B."/>
            <person name="Kuo A."/>
            <person name="Liang C."/>
            <person name="Lipzen A."/>
            <person name="Lutzoni F."/>
            <person name="Magnuson J."/>
            <person name="Mondo S."/>
            <person name="Nolan M."/>
            <person name="Ohm R."/>
            <person name="Pangilinan J."/>
            <person name="Park H.-J."/>
            <person name="Ramirez L."/>
            <person name="Alfaro M."/>
            <person name="Sun H."/>
            <person name="Tritt A."/>
            <person name="Yoshinaga Y."/>
            <person name="Zwiers L.-H."/>
            <person name="Turgeon B."/>
            <person name="Goodwin S."/>
            <person name="Spatafora J."/>
            <person name="Crous P."/>
            <person name="Grigoriev I."/>
        </authorList>
    </citation>
    <scope>NUCLEOTIDE SEQUENCE</scope>
    <source>
        <strain evidence="15">CBS 116435</strain>
    </source>
</reference>
<evidence type="ECO:0000256" key="3">
    <source>
        <dbReference type="ARBA" id="ARBA00004620"/>
    </source>
</evidence>
<evidence type="ECO:0000259" key="13">
    <source>
        <dbReference type="Pfam" id="PF03177"/>
    </source>
</evidence>
<comment type="subcellular location">
    <subcellularLocation>
        <location evidence="1">Nucleus membrane</location>
        <topology evidence="1">Peripheral membrane protein</topology>
        <orientation evidence="1">Cytoplasmic side</orientation>
    </subcellularLocation>
    <subcellularLocation>
        <location evidence="3">Nucleus membrane</location>
        <topology evidence="3">Peripheral membrane protein</topology>
        <orientation evidence="3">Nucleoplasmic side</orientation>
    </subcellularLocation>
    <subcellularLocation>
        <location evidence="2">Nucleus</location>
        <location evidence="2">Nuclear pore complex</location>
    </subcellularLocation>
</comment>
<organism evidence="15 16">
    <name type="scientific">Polychaeton citri CBS 116435</name>
    <dbReference type="NCBI Taxonomy" id="1314669"/>
    <lineage>
        <taxon>Eukaryota</taxon>
        <taxon>Fungi</taxon>
        <taxon>Dikarya</taxon>
        <taxon>Ascomycota</taxon>
        <taxon>Pezizomycotina</taxon>
        <taxon>Dothideomycetes</taxon>
        <taxon>Dothideomycetidae</taxon>
        <taxon>Capnodiales</taxon>
        <taxon>Capnodiaceae</taxon>
        <taxon>Polychaeton</taxon>
    </lineage>
</organism>
<dbReference type="OrthoDB" id="338970at2759"/>
<feature type="domain" description="Nucleoporin Nup133/Nup155-like N-terminal" evidence="14">
    <location>
        <begin position="105"/>
        <end position="574"/>
    </location>
</feature>
<dbReference type="FunFam" id="1.25.40.440:FF:000001">
    <property type="entry name" value="Nuclear pore complex subunit"/>
    <property type="match status" value="1"/>
</dbReference>
<keyword evidence="7" id="KW-0653">Protein transport</keyword>
<accession>A0A9P4QAY4</accession>
<name>A0A9P4QAY4_9PEZI</name>
<keyword evidence="8" id="KW-0811">Translocation</keyword>
<dbReference type="Gene3D" id="1.20.58.1780">
    <property type="match status" value="1"/>
</dbReference>
<proteinExistence type="inferred from homology"/>
<dbReference type="Proteomes" id="UP000799441">
    <property type="component" value="Unassembled WGS sequence"/>
</dbReference>
<dbReference type="GO" id="GO:0006405">
    <property type="term" value="P:RNA export from nucleus"/>
    <property type="evidence" value="ECO:0007669"/>
    <property type="project" value="TreeGrafter"/>
</dbReference>
<feature type="domain" description="Nucleoporin Nup133/Nup155-like C-terminal" evidence="13">
    <location>
        <begin position="682"/>
        <end position="1357"/>
    </location>
</feature>
<evidence type="ECO:0000256" key="11">
    <source>
        <dbReference type="ARBA" id="ARBA00023242"/>
    </source>
</evidence>
<dbReference type="Gene3D" id="1.25.40.440">
    <property type="entry name" value="Nucleoporin, helical domain, central subdomain"/>
    <property type="match status" value="1"/>
</dbReference>
<dbReference type="PANTHER" id="PTHR10350">
    <property type="entry name" value="NUCLEAR PORE COMPLEX PROTEIN NUP155"/>
    <property type="match status" value="1"/>
</dbReference>
<dbReference type="Gene3D" id="1.25.40.450">
    <property type="entry name" value="Nucleoporin, helical domain, N-terminal subdomain"/>
    <property type="match status" value="1"/>
</dbReference>
<evidence type="ECO:0000256" key="10">
    <source>
        <dbReference type="ARBA" id="ARBA00023136"/>
    </source>
</evidence>
<keyword evidence="6" id="KW-0509">mRNA transport</keyword>
<keyword evidence="10" id="KW-0472">Membrane</keyword>
<dbReference type="GO" id="GO:0017056">
    <property type="term" value="F:structural constituent of nuclear pore"/>
    <property type="evidence" value="ECO:0007669"/>
    <property type="project" value="InterPro"/>
</dbReference>
<dbReference type="Gene3D" id="1.20.120.1880">
    <property type="entry name" value="Nucleoporin, helical C-terminal domain"/>
    <property type="match status" value="1"/>
</dbReference>
<feature type="region of interest" description="Disordered" evidence="12">
    <location>
        <begin position="1"/>
        <end position="59"/>
    </location>
</feature>
<dbReference type="GO" id="GO:0044611">
    <property type="term" value="C:nuclear pore inner ring"/>
    <property type="evidence" value="ECO:0007669"/>
    <property type="project" value="TreeGrafter"/>
</dbReference>
<evidence type="ECO:0000256" key="1">
    <source>
        <dbReference type="ARBA" id="ARBA00004335"/>
    </source>
</evidence>
<dbReference type="Pfam" id="PF03177">
    <property type="entry name" value="Nucleoporin_C"/>
    <property type="match status" value="1"/>
</dbReference>
<dbReference type="InterPro" id="IPR004870">
    <property type="entry name" value="Nucleoporin_Nup155"/>
</dbReference>
<keyword evidence="16" id="KW-1185">Reference proteome</keyword>
<dbReference type="InterPro" id="IPR042533">
    <property type="entry name" value="Nucleoporin_Nup155_C_1"/>
</dbReference>
<dbReference type="InterPro" id="IPR014908">
    <property type="entry name" value="Nucleoporin_Nup133/Nup155_N"/>
</dbReference>
<dbReference type="GO" id="GO:0036228">
    <property type="term" value="P:protein localization to nuclear inner membrane"/>
    <property type="evidence" value="ECO:0007669"/>
    <property type="project" value="TreeGrafter"/>
</dbReference>
<comment type="similarity">
    <text evidence="4">Belongs to the non-repetitive/WGA-negative nucleoporin family.</text>
</comment>
<evidence type="ECO:0000256" key="9">
    <source>
        <dbReference type="ARBA" id="ARBA00023132"/>
    </source>
</evidence>
<sequence>MAAAVGPQTPQRPVPGGFLQTPAPAPSILAQHAASLRQPHPSSASSQSVIAPAPAAPSTTDLKPVVRAARAINETLAVEARFPEFESYVQQGTSSDYEIPTNPAWAPFHRPQAFDLPTRILEQANMAGMEMQLGMFAPLGHAFIILDNCLYLWDYTVPNPELVGWEEGSSPITAVKLAAPKPGVFIAQITHVIIVATTTEVLLLGVASNITPTGAKTIALYNTRMSVPLRGMGTVQCIEASDRTGRIFFSASAGEDVFEFQYQQEEGWFSGKTKLLCHTKNGVSVAGMTLGAVGSLWGSTKSKPKQIRQLLVDDSRGLMYSLSDTSELRIWAITPDGLRLCISRSLQVLIQGTGHFTARSELLIGIGVRLVRLAALPASESSRLSLMAVTNTGCRLYMSATQGYAGQADANRPPSSIAIMHIRYPPREPRTSPTQLDGTQITVSSSAVAAPNSQINSVDSASQLLMHSSTGVRYPPGYFVDIVPDPTDASKDRAFVTAIDSARLKNGADTSNLNTRFSEFGQWIHLPSAVEQIVSLTPQFEGASGPVPLGFGNELAVQFDRPAAELAIISRSGIQTFRRKRLVDTFAGIIRYGSSAADEDGLEGDIKRFVRQYGRGETAATALAVACGQGVDVDGSDRTSRVSDPEILEGARKVYIEQGGKAEFLANAVLDGAPPVDGVRPSPRHEGTALYISRLVRSIWKQNIIKTADGAPSASSIPPPKLRSVQKDLNGLSEFLNKNKTFIEGLGGPQALGRMQPRQEEISLQGEHRAMTSLLSLVASIIEGISFVLVLFDENLDEILLRLSDESRRLVKELTYEGLFVSNNGREIAKELVKAIVDRNIANGSNVDTVAEALRRRCGSFCSSEDVVIFKAQEQVKRAGEVGAQTETGRVLLNESQRLFSKVAENLPMDILHWAAGQYCIGAFYAGAIQLCLAVADEKDKGKRAASWLRDGSPDGDERRSAHEARKPIYGLIFSIIHDLDRATAQTPQTLDGTYTLAAKRRQEAYEVIDGSDDTVFQTSLYDWYMEVELADRLLDIQSPHAVEYLRRRSRDNRAAADMLWKYFAHHSDYLEAAAVQLDLARGFFELNLETRISYLSLARTNASTRQSALLESRQSRQQLLREISDLLDVANIQDDILQRMKSDQRLTGERREQVLTLLDGSIISLAELFNHFADQADYHDICIQIYQVADHRNPQDIRTSWQNLINQTHEQAPIRYGKERSRWEVVGTQVQELGRRLMQGSGDTAPATFPIQTLLPMLERYAIEPRDSKPSEAWALSVFLELGIPHETLLPVLEALYYSNEAPFVGSKRKIIANHMVYLLLKWAQESDRKGERILFGSEENASVVRDCLTTLLRETGNLDTSWRQQALDLTNGIARAIA</sequence>
<protein>
    <submittedName>
        <fullName evidence="15">Non-repetitive nucleoporin</fullName>
    </submittedName>
</protein>
<keyword evidence="11" id="KW-0539">Nucleus</keyword>
<evidence type="ECO:0000256" key="5">
    <source>
        <dbReference type="ARBA" id="ARBA00022448"/>
    </source>
</evidence>
<gene>
    <name evidence="15" type="ORF">K431DRAFT_284849</name>
</gene>
<evidence type="ECO:0000256" key="6">
    <source>
        <dbReference type="ARBA" id="ARBA00022816"/>
    </source>
</evidence>
<dbReference type="FunFam" id="1.25.40.450:FF:000002">
    <property type="entry name" value="Putative non-repetitive nucleoporin"/>
    <property type="match status" value="1"/>
</dbReference>
<dbReference type="GO" id="GO:0051028">
    <property type="term" value="P:mRNA transport"/>
    <property type="evidence" value="ECO:0007669"/>
    <property type="project" value="UniProtKB-KW"/>
</dbReference>
<evidence type="ECO:0000313" key="15">
    <source>
        <dbReference type="EMBL" id="KAF2721474.1"/>
    </source>
</evidence>
<evidence type="ECO:0000313" key="16">
    <source>
        <dbReference type="Proteomes" id="UP000799441"/>
    </source>
</evidence>
<evidence type="ECO:0000259" key="14">
    <source>
        <dbReference type="Pfam" id="PF08801"/>
    </source>
</evidence>
<dbReference type="EMBL" id="MU003790">
    <property type="protein sequence ID" value="KAF2721474.1"/>
    <property type="molecule type" value="Genomic_DNA"/>
</dbReference>
<dbReference type="InterPro" id="IPR007187">
    <property type="entry name" value="Nucleoporin_Nup133/Nup155_C"/>
</dbReference>
<dbReference type="GO" id="GO:0051292">
    <property type="term" value="P:nuclear pore complex assembly"/>
    <property type="evidence" value="ECO:0007669"/>
    <property type="project" value="UniProtKB-ARBA"/>
</dbReference>
<dbReference type="InterPro" id="IPR042537">
    <property type="entry name" value="Nucleoporin_Nup155_C_2"/>
</dbReference>
<evidence type="ECO:0000256" key="7">
    <source>
        <dbReference type="ARBA" id="ARBA00022927"/>
    </source>
</evidence>
<keyword evidence="5" id="KW-0813">Transport</keyword>